<evidence type="ECO:0000256" key="4">
    <source>
        <dbReference type="ARBA" id="ARBA00022840"/>
    </source>
</evidence>
<feature type="domain" description="ABC transmembrane type-1" evidence="9">
    <location>
        <begin position="19"/>
        <end position="295"/>
    </location>
</feature>
<dbReference type="AlphaFoldDB" id="A0A9X9XDD6"/>
<keyword evidence="4 10" id="KW-0067">ATP-binding</keyword>
<feature type="transmembrane region" description="Helical" evidence="7">
    <location>
        <begin position="123"/>
        <end position="143"/>
    </location>
</feature>
<dbReference type="Pfam" id="PF00005">
    <property type="entry name" value="ABC_tran"/>
    <property type="match status" value="1"/>
</dbReference>
<evidence type="ECO:0000256" key="1">
    <source>
        <dbReference type="ARBA" id="ARBA00004651"/>
    </source>
</evidence>
<dbReference type="Proteomes" id="UP001138709">
    <property type="component" value="Unassembled WGS sequence"/>
</dbReference>
<evidence type="ECO:0000313" key="10">
    <source>
        <dbReference type="EMBL" id="MBR0681722.1"/>
    </source>
</evidence>
<dbReference type="InterPro" id="IPR039421">
    <property type="entry name" value="Type_1_exporter"/>
</dbReference>
<feature type="transmembrane region" description="Helical" evidence="7">
    <location>
        <begin position="149"/>
        <end position="167"/>
    </location>
</feature>
<evidence type="ECO:0000259" key="8">
    <source>
        <dbReference type="PROSITE" id="PS50893"/>
    </source>
</evidence>
<feature type="transmembrane region" description="Helical" evidence="7">
    <location>
        <begin position="54"/>
        <end position="74"/>
    </location>
</feature>
<dbReference type="PANTHER" id="PTHR24221:SF248">
    <property type="entry name" value="ABC TRANSPORTER TRANSMEMBRANE REGION"/>
    <property type="match status" value="1"/>
</dbReference>
<name>A0A9X9XDD6_9PROT</name>
<keyword evidence="6 7" id="KW-0472">Membrane</keyword>
<dbReference type="Pfam" id="PF00664">
    <property type="entry name" value="ABC_membrane"/>
    <property type="match status" value="1"/>
</dbReference>
<evidence type="ECO:0000256" key="7">
    <source>
        <dbReference type="SAM" id="Phobius"/>
    </source>
</evidence>
<comment type="subcellular location">
    <subcellularLocation>
        <location evidence="1">Cell membrane</location>
        <topology evidence="1">Multi-pass membrane protein</topology>
    </subcellularLocation>
</comment>
<dbReference type="SUPFAM" id="SSF90123">
    <property type="entry name" value="ABC transporter transmembrane region"/>
    <property type="match status" value="1"/>
</dbReference>
<dbReference type="InterPro" id="IPR036640">
    <property type="entry name" value="ABC1_TM_sf"/>
</dbReference>
<reference evidence="10" key="1">
    <citation type="submission" date="2020-01" db="EMBL/GenBank/DDBJ databases">
        <authorList>
            <person name="Rat A."/>
        </authorList>
    </citation>
    <scope>NUCLEOTIDE SEQUENCE</scope>
    <source>
        <strain evidence="10">LMG 31228</strain>
    </source>
</reference>
<evidence type="ECO:0000256" key="3">
    <source>
        <dbReference type="ARBA" id="ARBA00022741"/>
    </source>
</evidence>
<feature type="transmembrane region" description="Helical" evidence="7">
    <location>
        <begin position="21"/>
        <end position="42"/>
    </location>
</feature>
<dbReference type="Gene3D" id="3.40.50.300">
    <property type="entry name" value="P-loop containing nucleotide triphosphate hydrolases"/>
    <property type="match status" value="1"/>
</dbReference>
<proteinExistence type="predicted"/>
<dbReference type="InterPro" id="IPR011527">
    <property type="entry name" value="ABC1_TM_dom"/>
</dbReference>
<dbReference type="GO" id="GO:0016887">
    <property type="term" value="F:ATP hydrolysis activity"/>
    <property type="evidence" value="ECO:0007669"/>
    <property type="project" value="InterPro"/>
</dbReference>
<keyword evidence="5 7" id="KW-1133">Transmembrane helix</keyword>
<evidence type="ECO:0000259" key="9">
    <source>
        <dbReference type="PROSITE" id="PS50929"/>
    </source>
</evidence>
<keyword evidence="3" id="KW-0547">Nucleotide-binding</keyword>
<reference evidence="10" key="2">
    <citation type="journal article" date="2021" name="Syst. Appl. Microbiol.">
        <title>Roseomonas hellenica sp. nov., isolated from roots of wild-growing Alkanna tinctoria.</title>
        <authorList>
            <person name="Rat A."/>
            <person name="Naranjo H.D."/>
            <person name="Lebbe L."/>
            <person name="Cnockaert M."/>
            <person name="Krigas N."/>
            <person name="Grigoriadou K."/>
            <person name="Maloupa E."/>
            <person name="Willems A."/>
        </authorList>
    </citation>
    <scope>NUCLEOTIDE SEQUENCE</scope>
    <source>
        <strain evidence="10">LMG 31228</strain>
    </source>
</reference>
<dbReference type="InterPro" id="IPR003439">
    <property type="entry name" value="ABC_transporter-like_ATP-bd"/>
</dbReference>
<keyword evidence="2 7" id="KW-0812">Transmembrane</keyword>
<dbReference type="PANTHER" id="PTHR24221">
    <property type="entry name" value="ATP-BINDING CASSETTE SUB-FAMILY B"/>
    <property type="match status" value="1"/>
</dbReference>
<dbReference type="PROSITE" id="PS50929">
    <property type="entry name" value="ABC_TM1F"/>
    <property type="match status" value="1"/>
</dbReference>
<dbReference type="GO" id="GO:0005524">
    <property type="term" value="F:ATP binding"/>
    <property type="evidence" value="ECO:0007669"/>
    <property type="project" value="UniProtKB-KW"/>
</dbReference>
<dbReference type="SUPFAM" id="SSF52540">
    <property type="entry name" value="P-loop containing nucleoside triphosphate hydrolases"/>
    <property type="match status" value="1"/>
</dbReference>
<dbReference type="GO" id="GO:0140359">
    <property type="term" value="F:ABC-type transporter activity"/>
    <property type="evidence" value="ECO:0007669"/>
    <property type="project" value="InterPro"/>
</dbReference>
<keyword evidence="11" id="KW-1185">Reference proteome</keyword>
<feature type="domain" description="ABC transporter" evidence="8">
    <location>
        <begin position="328"/>
        <end position="563"/>
    </location>
</feature>
<accession>A0A9X9XDD6</accession>
<gene>
    <name evidence="10" type="ORF">GXW74_14605</name>
</gene>
<dbReference type="InterPro" id="IPR003593">
    <property type="entry name" value="AAA+_ATPase"/>
</dbReference>
<dbReference type="InterPro" id="IPR027417">
    <property type="entry name" value="P-loop_NTPase"/>
</dbReference>
<evidence type="ECO:0000256" key="2">
    <source>
        <dbReference type="ARBA" id="ARBA00022692"/>
    </source>
</evidence>
<dbReference type="EMBL" id="JAAEDL010000013">
    <property type="protein sequence ID" value="MBR0681722.1"/>
    <property type="molecule type" value="Genomic_DNA"/>
</dbReference>
<organism evidence="10 11">
    <name type="scientific">Neoroseomonas eburnea</name>
    <dbReference type="NCBI Taxonomy" id="1346889"/>
    <lineage>
        <taxon>Bacteria</taxon>
        <taxon>Pseudomonadati</taxon>
        <taxon>Pseudomonadota</taxon>
        <taxon>Alphaproteobacteria</taxon>
        <taxon>Acetobacterales</taxon>
        <taxon>Acetobacteraceae</taxon>
        <taxon>Neoroseomonas</taxon>
    </lineage>
</organism>
<comment type="caution">
    <text evidence="10">The sequence shown here is derived from an EMBL/GenBank/DDBJ whole genome shotgun (WGS) entry which is preliminary data.</text>
</comment>
<dbReference type="GO" id="GO:0034040">
    <property type="term" value="F:ATPase-coupled lipid transmembrane transporter activity"/>
    <property type="evidence" value="ECO:0007669"/>
    <property type="project" value="TreeGrafter"/>
</dbReference>
<dbReference type="PROSITE" id="PS50893">
    <property type="entry name" value="ABC_TRANSPORTER_2"/>
    <property type="match status" value="1"/>
</dbReference>
<dbReference type="SMART" id="SM00382">
    <property type="entry name" value="AAA"/>
    <property type="match status" value="1"/>
</dbReference>
<evidence type="ECO:0000256" key="6">
    <source>
        <dbReference type="ARBA" id="ARBA00023136"/>
    </source>
</evidence>
<dbReference type="GO" id="GO:0005886">
    <property type="term" value="C:plasma membrane"/>
    <property type="evidence" value="ECO:0007669"/>
    <property type="project" value="UniProtKB-SubCell"/>
</dbReference>
<evidence type="ECO:0000256" key="5">
    <source>
        <dbReference type="ARBA" id="ARBA00022989"/>
    </source>
</evidence>
<feature type="transmembrane region" description="Helical" evidence="7">
    <location>
        <begin position="237"/>
        <end position="259"/>
    </location>
</feature>
<dbReference type="Gene3D" id="1.20.1560.10">
    <property type="entry name" value="ABC transporter type 1, transmembrane domain"/>
    <property type="match status" value="1"/>
</dbReference>
<protein>
    <submittedName>
        <fullName evidence="10">ATP-binding cassette domain-containing protein</fullName>
    </submittedName>
</protein>
<evidence type="ECO:0000313" key="11">
    <source>
        <dbReference type="Proteomes" id="UP001138709"/>
    </source>
</evidence>
<dbReference type="RefSeq" id="WP_211847247.1">
    <property type="nucleotide sequence ID" value="NZ_JAAEDL010000013.1"/>
</dbReference>
<sequence>MASAAMAGLSAELARTARASALLGLAGAFGPFALVMLTVQFYSLVVPTGSLSTAVGLGAGFALVAVAVVALTLIRERLLLASAERLVRRLTARALPAATARAAVPAAAADQALRDIDAVRRGVVGPLSAIALDAVLVPAVLILLAIFHWAFALFAVAAAVVALLLGLSAERATREALVEANDASARGARLVADAARAAEAVEAMGMLPALVGRWARMLARGAGGLRRAQGTARMAQAATATLFGVAQGGAVAVGVLVIIESGSSVGYGILAGLLLTARVMEPFSRIGSQFEDAAAARAAWRRLDRLLAADEAAPAPATRAFPCPEGRLVVEHITLVFPGAARPLLRDVNLVVGPGDVVGLAGPPGCGKSTLLRVLLGLQGSNAGEVFLDGHATAQWDRTDLARHIGYLPQEPVLAEGTVAEAIARLEDAPDMEAVMEAARLAGALRMVAGLPQGFSTRIGGRAVLSMGQRQRIALARAVYGTPRLVLLDEPAAFLDAEGEVAVAAMIAALAAAGKAVVFTSHREGLLRAAGRVMTLRDGALAEVGERRRLLAAPAARRALPQPPRRIAAPEAT</sequence>